<feature type="region of interest" description="Disordered" evidence="1">
    <location>
        <begin position="174"/>
        <end position="259"/>
    </location>
</feature>
<evidence type="ECO:0000313" key="2">
    <source>
        <dbReference type="EMBL" id="CAA9568172.1"/>
    </source>
</evidence>
<proteinExistence type="predicted"/>
<feature type="compositionally biased region" description="Polar residues" evidence="1">
    <location>
        <begin position="201"/>
        <end position="219"/>
    </location>
</feature>
<gene>
    <name evidence="2" type="ORF">AVDCRST_MAG81-1288</name>
</gene>
<dbReference type="AlphaFoldDB" id="A0A6J4V5Z3"/>
<feature type="compositionally biased region" description="Low complexity" evidence="1">
    <location>
        <begin position="232"/>
        <end position="246"/>
    </location>
</feature>
<reference evidence="2" key="1">
    <citation type="submission" date="2020-02" db="EMBL/GenBank/DDBJ databases">
        <authorList>
            <person name="Meier V. D."/>
        </authorList>
    </citation>
    <scope>NUCLEOTIDE SEQUENCE</scope>
    <source>
        <strain evidence="2">AVDCRST_MAG81</strain>
    </source>
</reference>
<accession>A0A6J4V5Z3</accession>
<dbReference type="EMBL" id="CADCWO010000074">
    <property type="protein sequence ID" value="CAA9568172.1"/>
    <property type="molecule type" value="Genomic_DNA"/>
</dbReference>
<name>A0A6J4V5Z3_9CYAN</name>
<organism evidence="2">
    <name type="scientific">uncultured Synechococcales cyanobacterium</name>
    <dbReference type="NCBI Taxonomy" id="1936017"/>
    <lineage>
        <taxon>Bacteria</taxon>
        <taxon>Bacillati</taxon>
        <taxon>Cyanobacteriota</taxon>
        <taxon>Cyanophyceae</taxon>
        <taxon>Synechococcales</taxon>
        <taxon>environmental samples</taxon>
    </lineage>
</organism>
<sequence>MDVEDNYDYSGSEYFIQKFENPMAPTPFIDDVVENYGTLWRFVDCIKSWSFSMSGKKVQITVKVNDDVPYVHLNRFERVTFIEQQRHEYIVLGIQAFNDAGVDLPHCHSIVVKVGTGHGQFDFIELLESVVRSGQGALKEAFEKYLPWTNEEAEKVNRRLVRIHQLLSAFEARPVPVDQPQRRRARGKASAGAELDGSASAAPQGSSRAPARRTSTNAATAVEPASKKRKSAAGGSSTSTVTRASTPIKSRNDPQVDFQKITESQRQFWAECRGCFPFESSYSVRINQCIVAKAQYVIRGMEEGIVRNAMDFLVQLGEINQRQKICICPVDKDGEPIKRKPNSWDEIKDGKFMLINGQHSVEASRRLQDNSNCGADRKKDLQHWDAYVVWSTDPLKLQRISKFYNDTNHLDHAQPTWGNQISSCRRIWLNSGRPSYQKDEGATRGNGAVFDQEKYMVSCWAVVYPRLEDKQ</sequence>
<protein>
    <submittedName>
        <fullName evidence="2">Uncharacterized protein</fullName>
    </submittedName>
</protein>
<dbReference type="PANTHER" id="PTHR48469:SF1">
    <property type="match status" value="1"/>
</dbReference>
<dbReference type="PANTHER" id="PTHR48469">
    <property type="match status" value="1"/>
</dbReference>
<evidence type="ECO:0000256" key="1">
    <source>
        <dbReference type="SAM" id="MobiDB-lite"/>
    </source>
</evidence>